<dbReference type="Proteomes" id="UP000186026">
    <property type="component" value="Unassembled WGS sequence"/>
</dbReference>
<accession>A0A1N7KEA6</accession>
<reference evidence="2" key="1">
    <citation type="submission" date="2017-01" db="EMBL/GenBank/DDBJ databases">
        <authorList>
            <person name="Varghese N."/>
            <person name="Submissions S."/>
        </authorList>
    </citation>
    <scope>NUCLEOTIDE SEQUENCE [LARGE SCALE GENOMIC DNA]</scope>
    <source>
        <strain evidence="2">DSM 46698</strain>
    </source>
</reference>
<evidence type="ECO:0000313" key="2">
    <source>
        <dbReference type="Proteomes" id="UP000186026"/>
    </source>
</evidence>
<proteinExistence type="predicted"/>
<evidence type="ECO:0000313" key="1">
    <source>
        <dbReference type="EMBL" id="SIS59928.1"/>
    </source>
</evidence>
<name>A0A1N7KEA6_9BACT</name>
<dbReference type="EMBL" id="FTOP01000002">
    <property type="protein sequence ID" value="SIS59928.1"/>
    <property type="molecule type" value="Genomic_DNA"/>
</dbReference>
<dbReference type="RefSeq" id="WP_076498209.1">
    <property type="nucleotide sequence ID" value="NZ_FTOP01000002.1"/>
</dbReference>
<gene>
    <name evidence="1" type="ORF">SAMN05421761_10214</name>
</gene>
<protein>
    <submittedName>
        <fullName evidence="1">Uncharacterized protein</fullName>
    </submittedName>
</protein>
<keyword evidence="2" id="KW-1185">Reference proteome</keyword>
<sequence>MKASNTIQLYILDFRRLISEKLGIVLPFLWRKVAFESKIGMLSMLVLSFEIALTAYDRLFPLKPKNPI</sequence>
<organism evidence="1 2">
    <name type="scientific">Belliella pelovolcani</name>
    <dbReference type="NCBI Taxonomy" id="529505"/>
    <lineage>
        <taxon>Bacteria</taxon>
        <taxon>Pseudomonadati</taxon>
        <taxon>Bacteroidota</taxon>
        <taxon>Cytophagia</taxon>
        <taxon>Cytophagales</taxon>
        <taxon>Cyclobacteriaceae</taxon>
        <taxon>Belliella</taxon>
    </lineage>
</organism>
<dbReference type="AlphaFoldDB" id="A0A1N7KEA6"/>
<dbReference type="OrthoDB" id="826795at2"/>